<evidence type="ECO:0000313" key="2">
    <source>
        <dbReference type="Proteomes" id="UP000635316"/>
    </source>
</evidence>
<dbReference type="RefSeq" id="WP_200238396.1">
    <property type="nucleotide sequence ID" value="NZ_JAENGP010000015.1"/>
</dbReference>
<keyword evidence="2" id="KW-1185">Reference proteome</keyword>
<accession>A0ABS1EGP7</accession>
<gene>
    <name evidence="1" type="ORF">JHL22_13255</name>
</gene>
<proteinExistence type="predicted"/>
<evidence type="ECO:0000313" key="1">
    <source>
        <dbReference type="EMBL" id="MBK1782180.1"/>
    </source>
</evidence>
<sequence length="149" mass="16477">MQKTYHFEPAIIKQFLLTSAIAFGLYAGTQNMVQAQVQPQTYNQTTQYITGGFGNSEQNEFKAQSNNYNVHLTFAANDGAYLGAVHVVITNQNKQMVFEANNTGPLLYIKLPDGAYNLKATYNNQTHSSAFSLKGNARVSNVMRWAAGN</sequence>
<protein>
    <submittedName>
        <fullName evidence="1">Carboxypeptidase regulatory-like domain-containing protein</fullName>
    </submittedName>
</protein>
<comment type="caution">
    <text evidence="1">The sequence shown here is derived from an EMBL/GenBank/DDBJ whole genome shotgun (WGS) entry which is preliminary data.</text>
</comment>
<organism evidence="1 2">
    <name type="scientific">Advenella mandrilli</name>
    <dbReference type="NCBI Taxonomy" id="2800330"/>
    <lineage>
        <taxon>Bacteria</taxon>
        <taxon>Pseudomonadati</taxon>
        <taxon>Pseudomonadota</taxon>
        <taxon>Betaproteobacteria</taxon>
        <taxon>Burkholderiales</taxon>
        <taxon>Alcaligenaceae</taxon>
    </lineage>
</organism>
<dbReference type="Proteomes" id="UP000635316">
    <property type="component" value="Unassembled WGS sequence"/>
</dbReference>
<name>A0ABS1EGP7_9BURK</name>
<dbReference type="EMBL" id="JAENGP010000015">
    <property type="protein sequence ID" value="MBK1782180.1"/>
    <property type="molecule type" value="Genomic_DNA"/>
</dbReference>
<reference evidence="1 2" key="1">
    <citation type="submission" date="2020-12" db="EMBL/GenBank/DDBJ databases">
        <authorList>
            <person name="Lu T."/>
            <person name="Wang Q."/>
            <person name="Han X."/>
        </authorList>
    </citation>
    <scope>NUCLEOTIDE SEQUENCE [LARGE SCALE GENOMIC DNA]</scope>
    <source>
        <strain evidence="1 2">WQ 585</strain>
    </source>
</reference>